<reference evidence="2 3" key="1">
    <citation type="submission" date="2020-08" db="EMBL/GenBank/DDBJ databases">
        <title>Genomic Encyclopedia of Type Strains, Phase III (KMG-III): the genomes of soil and plant-associated and newly described type strains.</title>
        <authorList>
            <person name="Whitman W."/>
        </authorList>
    </citation>
    <scope>NUCLEOTIDE SEQUENCE [LARGE SCALE GENOMIC DNA]</scope>
    <source>
        <strain evidence="2 3">CECT 7015</strain>
    </source>
</reference>
<keyword evidence="1" id="KW-0472">Membrane</keyword>
<accession>A0A839U9H0</accession>
<dbReference type="EMBL" id="JACHXN010000003">
    <property type="protein sequence ID" value="MBB3144889.1"/>
    <property type="molecule type" value="Genomic_DNA"/>
</dbReference>
<sequence>MNRTFEQEPDRILIVDPLTDNRARRESWKLMAAIAFMGLAFVAGCLGSVL</sequence>
<protein>
    <submittedName>
        <fullName evidence="2">Uncharacterized protein</fullName>
    </submittedName>
</protein>
<name>A0A839U9H0_9HYPH</name>
<organism evidence="2 3">
    <name type="scientific">Phyllobacterium trifolii</name>
    <dbReference type="NCBI Taxonomy" id="300193"/>
    <lineage>
        <taxon>Bacteria</taxon>
        <taxon>Pseudomonadati</taxon>
        <taxon>Pseudomonadota</taxon>
        <taxon>Alphaproteobacteria</taxon>
        <taxon>Hyphomicrobiales</taxon>
        <taxon>Phyllobacteriaceae</taxon>
        <taxon>Phyllobacterium</taxon>
    </lineage>
</organism>
<evidence type="ECO:0000313" key="2">
    <source>
        <dbReference type="EMBL" id="MBB3144889.1"/>
    </source>
</evidence>
<dbReference type="Proteomes" id="UP000554520">
    <property type="component" value="Unassembled WGS sequence"/>
</dbReference>
<proteinExistence type="predicted"/>
<feature type="transmembrane region" description="Helical" evidence="1">
    <location>
        <begin position="30"/>
        <end position="49"/>
    </location>
</feature>
<dbReference type="AlphaFoldDB" id="A0A839U9H0"/>
<comment type="caution">
    <text evidence="2">The sequence shown here is derived from an EMBL/GenBank/DDBJ whole genome shotgun (WGS) entry which is preliminary data.</text>
</comment>
<gene>
    <name evidence="2" type="ORF">FHS21_001290</name>
</gene>
<keyword evidence="1" id="KW-0812">Transmembrane</keyword>
<evidence type="ECO:0000313" key="3">
    <source>
        <dbReference type="Proteomes" id="UP000554520"/>
    </source>
</evidence>
<evidence type="ECO:0000256" key="1">
    <source>
        <dbReference type="SAM" id="Phobius"/>
    </source>
</evidence>
<keyword evidence="3" id="KW-1185">Reference proteome</keyword>
<keyword evidence="1" id="KW-1133">Transmembrane helix</keyword>
<dbReference type="RefSeq" id="WP_183661264.1">
    <property type="nucleotide sequence ID" value="NZ_JACHXN010000003.1"/>
</dbReference>